<keyword evidence="6 9" id="KW-0863">Zinc-finger</keyword>
<dbReference type="GO" id="GO:0061630">
    <property type="term" value="F:ubiquitin protein ligase activity"/>
    <property type="evidence" value="ECO:0007669"/>
    <property type="project" value="UniProtKB-EC"/>
</dbReference>
<evidence type="ECO:0000259" key="10">
    <source>
        <dbReference type="PROSITE" id="PS50089"/>
    </source>
</evidence>
<dbReference type="Proteomes" id="UP000694569">
    <property type="component" value="Unplaced"/>
</dbReference>
<dbReference type="Gene3D" id="3.30.40.10">
    <property type="entry name" value="Zinc/RING finger domain, C3HC4 (zinc finger)"/>
    <property type="match status" value="1"/>
</dbReference>
<evidence type="ECO:0000313" key="11">
    <source>
        <dbReference type="Ensembl" id="ENSLLEP00000046396.1"/>
    </source>
</evidence>
<dbReference type="GeneTree" id="ENSGT00950000182909"/>
<keyword evidence="7" id="KW-0833">Ubl conjugation pathway</keyword>
<feature type="domain" description="RING-type" evidence="10">
    <location>
        <begin position="28"/>
        <end position="67"/>
    </location>
</feature>
<keyword evidence="4" id="KW-0808">Transferase</keyword>
<name>A0A8C5R6L9_9ANUR</name>
<evidence type="ECO:0000256" key="2">
    <source>
        <dbReference type="ARBA" id="ARBA00004906"/>
    </source>
</evidence>
<dbReference type="UniPathway" id="UPA00143"/>
<reference evidence="11" key="2">
    <citation type="submission" date="2025-09" db="UniProtKB">
        <authorList>
            <consortium name="Ensembl"/>
        </authorList>
    </citation>
    <scope>IDENTIFICATION</scope>
</reference>
<evidence type="ECO:0000256" key="8">
    <source>
        <dbReference type="ARBA" id="ARBA00022833"/>
    </source>
</evidence>
<dbReference type="PROSITE" id="PS00518">
    <property type="entry name" value="ZF_RING_1"/>
    <property type="match status" value="1"/>
</dbReference>
<dbReference type="PANTHER" id="PTHR46016">
    <property type="entry name" value="ZINC FINGER, RING/FYVE/PHD-TYPE"/>
    <property type="match status" value="1"/>
</dbReference>
<evidence type="ECO:0000256" key="1">
    <source>
        <dbReference type="ARBA" id="ARBA00000900"/>
    </source>
</evidence>
<dbReference type="InterPro" id="IPR027370">
    <property type="entry name" value="Znf-RING_euk"/>
</dbReference>
<evidence type="ECO:0000256" key="6">
    <source>
        <dbReference type="ARBA" id="ARBA00022771"/>
    </source>
</evidence>
<dbReference type="Ensembl" id="ENSLLET00000048234.1">
    <property type="protein sequence ID" value="ENSLLEP00000046396.1"/>
    <property type="gene ID" value="ENSLLEG00000029414.1"/>
</dbReference>
<evidence type="ECO:0000256" key="9">
    <source>
        <dbReference type="PROSITE-ProRule" id="PRU00175"/>
    </source>
</evidence>
<dbReference type="InterPro" id="IPR034734">
    <property type="entry name" value="ZF_C2HC_RNF"/>
</dbReference>
<dbReference type="EC" id="2.3.2.27" evidence="3"/>
<dbReference type="SUPFAM" id="SSF57850">
    <property type="entry name" value="RING/U-box"/>
    <property type="match status" value="1"/>
</dbReference>
<accession>A0A8C5R6L9</accession>
<dbReference type="InterPro" id="IPR001841">
    <property type="entry name" value="Znf_RING"/>
</dbReference>
<evidence type="ECO:0000256" key="5">
    <source>
        <dbReference type="ARBA" id="ARBA00022723"/>
    </source>
</evidence>
<comment type="catalytic activity">
    <reaction evidence="1">
        <text>S-ubiquitinyl-[E2 ubiquitin-conjugating enzyme]-L-cysteine + [acceptor protein]-L-lysine = [E2 ubiquitin-conjugating enzyme]-L-cysteine + N(6)-ubiquitinyl-[acceptor protein]-L-lysine.</text>
        <dbReference type="EC" id="2.3.2.27"/>
    </reaction>
</comment>
<dbReference type="GO" id="GO:0000209">
    <property type="term" value="P:protein polyubiquitination"/>
    <property type="evidence" value="ECO:0007669"/>
    <property type="project" value="TreeGrafter"/>
</dbReference>
<dbReference type="Pfam" id="PF05605">
    <property type="entry name" value="zf-Di19"/>
    <property type="match status" value="1"/>
</dbReference>
<evidence type="ECO:0000256" key="7">
    <source>
        <dbReference type="ARBA" id="ARBA00022786"/>
    </source>
</evidence>
<dbReference type="InterPro" id="IPR013083">
    <property type="entry name" value="Znf_RING/FYVE/PHD"/>
</dbReference>
<gene>
    <name evidence="11" type="primary">RNF114</name>
</gene>
<comment type="pathway">
    <text evidence="2">Protein modification; protein ubiquitination.</text>
</comment>
<organism evidence="11 12">
    <name type="scientific">Leptobrachium leishanense</name>
    <name type="common">Leishan spiny toad</name>
    <dbReference type="NCBI Taxonomy" id="445787"/>
    <lineage>
        <taxon>Eukaryota</taxon>
        <taxon>Metazoa</taxon>
        <taxon>Chordata</taxon>
        <taxon>Craniata</taxon>
        <taxon>Vertebrata</taxon>
        <taxon>Euteleostomi</taxon>
        <taxon>Amphibia</taxon>
        <taxon>Batrachia</taxon>
        <taxon>Anura</taxon>
        <taxon>Pelobatoidea</taxon>
        <taxon>Megophryidae</taxon>
        <taxon>Leptobrachium</taxon>
    </lineage>
</organism>
<proteinExistence type="predicted"/>
<dbReference type="GO" id="GO:0006511">
    <property type="term" value="P:ubiquitin-dependent protein catabolic process"/>
    <property type="evidence" value="ECO:0007669"/>
    <property type="project" value="TreeGrafter"/>
</dbReference>
<evidence type="ECO:0000313" key="12">
    <source>
        <dbReference type="Proteomes" id="UP000694569"/>
    </source>
</evidence>
<evidence type="ECO:0000256" key="3">
    <source>
        <dbReference type="ARBA" id="ARBA00012483"/>
    </source>
</evidence>
<dbReference type="AlphaFoldDB" id="A0A8C5R6L9"/>
<dbReference type="Pfam" id="PF13445">
    <property type="entry name" value="zf-RING_UBOX"/>
    <property type="match status" value="1"/>
</dbReference>
<keyword evidence="5" id="KW-0479">Metal-binding</keyword>
<dbReference type="OrthoDB" id="6270329at2759"/>
<evidence type="ECO:0000256" key="4">
    <source>
        <dbReference type="ARBA" id="ARBA00022679"/>
    </source>
</evidence>
<dbReference type="InterPro" id="IPR051438">
    <property type="entry name" value="RNF_E3_ubiq-protein_ligase"/>
</dbReference>
<dbReference type="Pfam" id="PF18574">
    <property type="entry name" value="zf_C2HC_14"/>
    <property type="match status" value="1"/>
</dbReference>
<dbReference type="InterPro" id="IPR008598">
    <property type="entry name" value="Di19_Zn-bd"/>
</dbReference>
<dbReference type="PROSITE" id="PS50089">
    <property type="entry name" value="ZF_RING_2"/>
    <property type="match status" value="1"/>
</dbReference>
<protein>
    <recommendedName>
        <fullName evidence="3">RING-type E3 ubiquitin transferase</fullName>
        <ecNumber evidence="3">2.3.2.27</ecNumber>
    </recommendedName>
</protein>
<dbReference type="SMART" id="SM00184">
    <property type="entry name" value="RING"/>
    <property type="match status" value="1"/>
</dbReference>
<dbReference type="PANTHER" id="PTHR46016:SF3">
    <property type="entry name" value="E3 UBIQUITIN-PROTEIN LIGASE RNF114"/>
    <property type="match status" value="1"/>
</dbReference>
<keyword evidence="12" id="KW-1185">Reference proteome</keyword>
<dbReference type="GO" id="GO:0008270">
    <property type="term" value="F:zinc ion binding"/>
    <property type="evidence" value="ECO:0007669"/>
    <property type="project" value="UniProtKB-KW"/>
</dbReference>
<sequence length="227" mass="26017">MAGEQQQQQRCLGAGGAQDTDPLDRFMCPICLEILDGPMRVNCGHIFCSPCLHQCLKQKNPLCGVCRCSLSPGRRAVELDRLMETFETSCKGCSRKMFVSQLRTHAAQCSKYETYVMEGIKSVQKEQTPHTRDVPNRFTFVCPFCREHNLDQEGLVEHCKKYHSTDPTPVVCPICASMPWGDPSYRSGNFMFHVQRRHRFSYDTFVDYNVDEESMMHEALVRSLMDN</sequence>
<keyword evidence="8" id="KW-0862">Zinc</keyword>
<reference evidence="11" key="1">
    <citation type="submission" date="2025-08" db="UniProtKB">
        <authorList>
            <consortium name="Ensembl"/>
        </authorList>
    </citation>
    <scope>IDENTIFICATION</scope>
</reference>
<dbReference type="InterPro" id="IPR017907">
    <property type="entry name" value="Znf_RING_CS"/>
</dbReference>